<evidence type="ECO:0000259" key="7">
    <source>
        <dbReference type="PROSITE" id="PS50157"/>
    </source>
</evidence>
<dbReference type="Pfam" id="PF00096">
    <property type="entry name" value="zf-C2H2"/>
    <property type="match status" value="2"/>
</dbReference>
<evidence type="ECO:0000256" key="3">
    <source>
        <dbReference type="ARBA" id="ARBA00022771"/>
    </source>
</evidence>
<dbReference type="InterPro" id="IPR036236">
    <property type="entry name" value="Znf_C2H2_sf"/>
</dbReference>
<dbReference type="PANTHER" id="PTHR24393">
    <property type="entry name" value="ZINC FINGER PROTEIN"/>
    <property type="match status" value="1"/>
</dbReference>
<dbReference type="GO" id="GO:0008270">
    <property type="term" value="F:zinc ion binding"/>
    <property type="evidence" value="ECO:0007669"/>
    <property type="project" value="UniProtKB-KW"/>
</dbReference>
<gene>
    <name evidence="8" type="primary">Acey_s0031.g2341</name>
    <name evidence="8" type="ORF">Y032_0031g2341</name>
</gene>
<evidence type="ECO:0000256" key="1">
    <source>
        <dbReference type="ARBA" id="ARBA00022723"/>
    </source>
</evidence>
<protein>
    <recommendedName>
        <fullName evidence="7">C2H2-type domain-containing protein</fullName>
    </recommendedName>
</protein>
<dbReference type="EMBL" id="JARK01001367">
    <property type="protein sequence ID" value="EYC17213.1"/>
    <property type="molecule type" value="Genomic_DNA"/>
</dbReference>
<proteinExistence type="predicted"/>
<dbReference type="PROSITE" id="PS00028">
    <property type="entry name" value="ZINC_FINGER_C2H2_1"/>
    <property type="match status" value="1"/>
</dbReference>
<evidence type="ECO:0000256" key="5">
    <source>
        <dbReference type="ARBA" id="ARBA00023242"/>
    </source>
</evidence>
<evidence type="ECO:0000313" key="9">
    <source>
        <dbReference type="Proteomes" id="UP000024635"/>
    </source>
</evidence>
<dbReference type="OrthoDB" id="9368434at2759"/>
<evidence type="ECO:0000256" key="4">
    <source>
        <dbReference type="ARBA" id="ARBA00022833"/>
    </source>
</evidence>
<comment type="caution">
    <text evidence="8">The sequence shown here is derived from an EMBL/GenBank/DDBJ whole genome shotgun (WGS) entry which is preliminary data.</text>
</comment>
<dbReference type="SUPFAM" id="SSF57667">
    <property type="entry name" value="beta-beta-alpha zinc fingers"/>
    <property type="match status" value="1"/>
</dbReference>
<dbReference type="GO" id="GO:0001228">
    <property type="term" value="F:DNA-binding transcription activator activity, RNA polymerase II-specific"/>
    <property type="evidence" value="ECO:0007669"/>
    <property type="project" value="TreeGrafter"/>
</dbReference>
<dbReference type="AlphaFoldDB" id="A0A016URS9"/>
<dbReference type="FunFam" id="3.30.160.60:FF:000159">
    <property type="entry name" value="Mds1 and evi1 complex locus protein"/>
    <property type="match status" value="1"/>
</dbReference>
<name>A0A016URS9_9BILA</name>
<dbReference type="Gene3D" id="3.30.160.60">
    <property type="entry name" value="Classic Zinc Finger"/>
    <property type="match status" value="2"/>
</dbReference>
<keyword evidence="2" id="KW-0677">Repeat</keyword>
<dbReference type="GO" id="GO:0005634">
    <property type="term" value="C:nucleus"/>
    <property type="evidence" value="ECO:0007669"/>
    <property type="project" value="TreeGrafter"/>
</dbReference>
<keyword evidence="4" id="KW-0862">Zinc</keyword>
<keyword evidence="5" id="KW-0539">Nucleus</keyword>
<dbReference type="PANTHER" id="PTHR24393:SF136">
    <property type="entry name" value="LD28458P-RELATED"/>
    <property type="match status" value="1"/>
</dbReference>
<dbReference type="InterPro" id="IPR013087">
    <property type="entry name" value="Znf_C2H2_type"/>
</dbReference>
<evidence type="ECO:0000313" key="8">
    <source>
        <dbReference type="EMBL" id="EYC17213.1"/>
    </source>
</evidence>
<dbReference type="Proteomes" id="UP000024635">
    <property type="component" value="Unassembled WGS sequence"/>
</dbReference>
<keyword evidence="3 6" id="KW-0863">Zinc-finger</keyword>
<organism evidence="8 9">
    <name type="scientific">Ancylostoma ceylanicum</name>
    <dbReference type="NCBI Taxonomy" id="53326"/>
    <lineage>
        <taxon>Eukaryota</taxon>
        <taxon>Metazoa</taxon>
        <taxon>Ecdysozoa</taxon>
        <taxon>Nematoda</taxon>
        <taxon>Chromadorea</taxon>
        <taxon>Rhabditida</taxon>
        <taxon>Rhabditina</taxon>
        <taxon>Rhabditomorpha</taxon>
        <taxon>Strongyloidea</taxon>
        <taxon>Ancylostomatidae</taxon>
        <taxon>Ancylostomatinae</taxon>
        <taxon>Ancylostoma</taxon>
    </lineage>
</organism>
<evidence type="ECO:0000256" key="6">
    <source>
        <dbReference type="PROSITE-ProRule" id="PRU00042"/>
    </source>
</evidence>
<dbReference type="PROSITE" id="PS50157">
    <property type="entry name" value="ZINC_FINGER_C2H2_2"/>
    <property type="match status" value="1"/>
</dbReference>
<dbReference type="SMART" id="SM00355">
    <property type="entry name" value="ZnF_C2H2"/>
    <property type="match status" value="2"/>
</dbReference>
<feature type="domain" description="C2H2-type" evidence="7">
    <location>
        <begin position="19"/>
        <end position="47"/>
    </location>
</feature>
<keyword evidence="9" id="KW-1185">Reference proteome</keyword>
<accession>A0A016URS9</accession>
<reference evidence="9" key="1">
    <citation type="journal article" date="2015" name="Nat. Genet.">
        <title>The genome and transcriptome of the zoonotic hookworm Ancylostoma ceylanicum identify infection-specific gene families.</title>
        <authorList>
            <person name="Schwarz E.M."/>
            <person name="Hu Y."/>
            <person name="Antoshechkin I."/>
            <person name="Miller M.M."/>
            <person name="Sternberg P.W."/>
            <person name="Aroian R.V."/>
        </authorList>
    </citation>
    <scope>NUCLEOTIDE SEQUENCE</scope>
    <source>
        <strain evidence="9">HY135</strain>
    </source>
</reference>
<keyword evidence="1" id="KW-0479">Metal-binding</keyword>
<dbReference type="GO" id="GO:0000978">
    <property type="term" value="F:RNA polymerase II cis-regulatory region sequence-specific DNA binding"/>
    <property type="evidence" value="ECO:0007669"/>
    <property type="project" value="TreeGrafter"/>
</dbReference>
<sequence length="84" mass="9993">MTLDTHQANAELRLVYILDTCQYCERSFSISSNLQRHVRNIHNKERPFRWPRCDRCFGQQTNLDRHLKKHDASPDLPLATMLKI</sequence>
<evidence type="ECO:0000256" key="2">
    <source>
        <dbReference type="ARBA" id="ARBA00022737"/>
    </source>
</evidence>